<dbReference type="Pfam" id="PF07977">
    <property type="entry name" value="FabA"/>
    <property type="match status" value="1"/>
</dbReference>
<dbReference type="PANTHER" id="PTHR30272:SF1">
    <property type="entry name" value="3-HYDROXYACYL-[ACYL-CARRIER-PROTEIN] DEHYDRATASE"/>
    <property type="match status" value="1"/>
</dbReference>
<comment type="caution">
    <text evidence="2">The sequence shown here is derived from an EMBL/GenBank/DDBJ whole genome shotgun (WGS) entry which is preliminary data.</text>
</comment>
<dbReference type="PANTHER" id="PTHR30272">
    <property type="entry name" value="3-HYDROXYACYL-[ACYL-CARRIER-PROTEIN] DEHYDRATASE"/>
    <property type="match status" value="1"/>
</dbReference>
<dbReference type="GO" id="GO:0016829">
    <property type="term" value="F:lyase activity"/>
    <property type="evidence" value="ECO:0007669"/>
    <property type="project" value="UniProtKB-KW"/>
</dbReference>
<name>A0A225EG74_9BACT</name>
<dbReference type="InterPro" id="IPR029069">
    <property type="entry name" value="HotDog_dom_sf"/>
</dbReference>
<evidence type="ECO:0000313" key="3">
    <source>
        <dbReference type="Proteomes" id="UP000214646"/>
    </source>
</evidence>
<dbReference type="EMBL" id="NIDE01000001">
    <property type="protein sequence ID" value="OWK47237.1"/>
    <property type="molecule type" value="Genomic_DNA"/>
</dbReference>
<evidence type="ECO:0000256" key="1">
    <source>
        <dbReference type="ARBA" id="ARBA00023239"/>
    </source>
</evidence>
<dbReference type="Proteomes" id="UP000214646">
    <property type="component" value="Unassembled WGS sequence"/>
</dbReference>
<sequence>MLLDRTGPYEDSLDMPLPEPHYDLDRIDYTRVIADRDAIRGYLPHRYELEMLTAVVYVDPERQIVVGYKDVTPDEFWVRGHFPERPLLPGVLMCEAAAQLAAFYAAWQKINDGKLMGLGGIENTRFRRSVVPGERLTLVGKGSRVRPRLTMFNVQGYVGTDLAFHTDVMGVVLERAEEA</sequence>
<accession>A0A225EG74</accession>
<dbReference type="Gene3D" id="3.10.129.10">
    <property type="entry name" value="Hotdog Thioesterase"/>
    <property type="match status" value="1"/>
</dbReference>
<dbReference type="InterPro" id="IPR013114">
    <property type="entry name" value="FabA_FabZ"/>
</dbReference>
<keyword evidence="1" id="KW-0456">Lyase</keyword>
<organism evidence="2 3">
    <name type="scientific">Fimbriiglobus ruber</name>
    <dbReference type="NCBI Taxonomy" id="1908690"/>
    <lineage>
        <taxon>Bacteria</taxon>
        <taxon>Pseudomonadati</taxon>
        <taxon>Planctomycetota</taxon>
        <taxon>Planctomycetia</taxon>
        <taxon>Gemmatales</taxon>
        <taxon>Gemmataceae</taxon>
        <taxon>Fimbriiglobus</taxon>
    </lineage>
</organism>
<dbReference type="CDD" id="cd01288">
    <property type="entry name" value="FabZ"/>
    <property type="match status" value="1"/>
</dbReference>
<proteinExistence type="predicted"/>
<reference evidence="3" key="1">
    <citation type="submission" date="2017-06" db="EMBL/GenBank/DDBJ databases">
        <title>Genome analysis of Fimbriiglobus ruber SP5, the first member of the order Planctomycetales with confirmed chitinolytic capability.</title>
        <authorList>
            <person name="Ravin N.V."/>
            <person name="Rakitin A.L."/>
            <person name="Ivanova A.A."/>
            <person name="Beletsky A.V."/>
            <person name="Kulichevskaya I.S."/>
            <person name="Mardanov A.V."/>
            <person name="Dedysh S.N."/>
        </authorList>
    </citation>
    <scope>NUCLEOTIDE SEQUENCE [LARGE SCALE GENOMIC DNA]</scope>
    <source>
        <strain evidence="3">SP5</strain>
    </source>
</reference>
<keyword evidence="3" id="KW-1185">Reference proteome</keyword>
<dbReference type="SUPFAM" id="SSF54637">
    <property type="entry name" value="Thioesterase/thiol ester dehydrase-isomerase"/>
    <property type="match status" value="1"/>
</dbReference>
<protein>
    <submittedName>
        <fullName evidence="2">3-hydroxyacyl-[acyl-carrier-protein] dehydratase, FabZ form</fullName>
    </submittedName>
</protein>
<dbReference type="AlphaFoldDB" id="A0A225EG74"/>
<gene>
    <name evidence="2" type="ORF">FRUB_00936</name>
</gene>
<evidence type="ECO:0000313" key="2">
    <source>
        <dbReference type="EMBL" id="OWK47237.1"/>
    </source>
</evidence>